<feature type="coiled-coil region" evidence="1">
    <location>
        <begin position="7"/>
        <end position="48"/>
    </location>
</feature>
<evidence type="ECO:0000256" key="1">
    <source>
        <dbReference type="SAM" id="Coils"/>
    </source>
</evidence>
<protein>
    <submittedName>
        <fullName evidence="2">Uncharacterized protein</fullName>
    </submittedName>
</protein>
<proteinExistence type="predicted"/>
<dbReference type="OrthoDB" id="9403096at2"/>
<dbReference type="RefSeq" id="WP_102654301.1">
    <property type="nucleotide sequence ID" value="NZ_PNRF01000032.1"/>
</dbReference>
<evidence type="ECO:0000313" key="3">
    <source>
        <dbReference type="Proteomes" id="UP000235803"/>
    </source>
</evidence>
<dbReference type="AlphaFoldDB" id="A0A2N7U007"/>
<gene>
    <name evidence="2" type="ORF">C1H69_15565</name>
</gene>
<comment type="caution">
    <text evidence="2">The sequence shown here is derived from an EMBL/GenBank/DDBJ whole genome shotgun (WGS) entry which is preliminary data.</text>
</comment>
<dbReference type="Proteomes" id="UP000235803">
    <property type="component" value="Unassembled WGS sequence"/>
</dbReference>
<reference evidence="2 3" key="1">
    <citation type="submission" date="2018-01" db="EMBL/GenBank/DDBJ databases">
        <title>Halomonas endophytica sp. nov., isolated from storage liquid in the stems of Populus euphratica.</title>
        <authorList>
            <person name="Chen C."/>
        </authorList>
    </citation>
    <scope>NUCLEOTIDE SEQUENCE [LARGE SCALE GENOMIC DNA]</scope>
    <source>
        <strain evidence="2 3">MC28</strain>
    </source>
</reference>
<sequence>MTTTAPAREADHIQDQLCARIDDLEREKQALLDKNDRMRLEAQSHAQETRTHRATVHDIYQIVTGATGEPGNWNGAEPVRKAFGQLLKDNAEIRRQLAMMKCA</sequence>
<keyword evidence="3" id="KW-1185">Reference proteome</keyword>
<accession>A0A2N7U007</accession>
<name>A0A2N7U007_9GAMM</name>
<evidence type="ECO:0000313" key="2">
    <source>
        <dbReference type="EMBL" id="PMR73752.1"/>
    </source>
</evidence>
<keyword evidence="1" id="KW-0175">Coiled coil</keyword>
<organism evidence="2 3">
    <name type="scientific">Billgrantia endophytica</name>
    <dbReference type="NCBI Taxonomy" id="2033802"/>
    <lineage>
        <taxon>Bacteria</taxon>
        <taxon>Pseudomonadati</taxon>
        <taxon>Pseudomonadota</taxon>
        <taxon>Gammaproteobacteria</taxon>
        <taxon>Oceanospirillales</taxon>
        <taxon>Halomonadaceae</taxon>
        <taxon>Billgrantia</taxon>
    </lineage>
</organism>
<dbReference type="EMBL" id="PNRF01000032">
    <property type="protein sequence ID" value="PMR73752.1"/>
    <property type="molecule type" value="Genomic_DNA"/>
</dbReference>